<dbReference type="InterPro" id="IPR009199">
    <property type="entry name" value="PhoPQ-act_pathogen-rel_PqaA"/>
</dbReference>
<protein>
    <submittedName>
        <fullName evidence="2">PhoPQ-activated pathogenicity-related protein</fullName>
    </submittedName>
</protein>
<dbReference type="AlphaFoldDB" id="A0A450Z136"/>
<feature type="compositionally biased region" description="Basic and acidic residues" evidence="1">
    <location>
        <begin position="450"/>
        <end position="459"/>
    </location>
</feature>
<sequence length="459" mass="51905">MFKHAIGNALIVWLALCGTSHGGETATIGPLAEYVAKQDESYRWARRREGRLGAALYTELALTSQTWRGIAWKHRLFVIRPSTLQPDADHGLLFIAGGRWDEESPNEEQLPDKARRLAKVAEKFRSPVVLLLNVPRQPMFGDKYEDRIISLTFDKYLETRDAEWPLLLPMVKSAARAMDAVGEYAEEARRLPIETYTATGASKRGWTTWLLGTVDRRVTAIAPMVIDVLNMARHMEHQRDTWGDFSHKIRDYTERGLQDRIGTPAGEALLSIVDPYRYRRSLKQPKLIIIGTNDPYWPLDALNLYWSDLLGDKYILYAPNGRHDLMDSPRLMGTLHALHQHAATGRPMPDLSWEFSTEDNELSLHMNSVPPPHEMRAWVAHSPTRDFREARWTASPMGHDGGRSVYELKTPSTGFAAVFGEAEYRADPLPCYLSTNVRIVGGSPDPDAPDPAKPKTEIE</sequence>
<dbReference type="PANTHER" id="PTHR31497:SF0">
    <property type="entry name" value="AUTOCRINE PROLIFERATION REPRESSOR PROTEIN A"/>
    <property type="match status" value="1"/>
</dbReference>
<reference evidence="2" key="1">
    <citation type="submission" date="2019-02" db="EMBL/GenBank/DDBJ databases">
        <authorList>
            <person name="Gruber-Vodicka R. H."/>
            <person name="Seah K. B. B."/>
        </authorList>
    </citation>
    <scope>NUCLEOTIDE SEQUENCE</scope>
    <source>
        <strain evidence="2">BECK_BZ125</strain>
    </source>
</reference>
<organism evidence="2">
    <name type="scientific">Candidatus Kentrum sp. TC</name>
    <dbReference type="NCBI Taxonomy" id="2126339"/>
    <lineage>
        <taxon>Bacteria</taxon>
        <taxon>Pseudomonadati</taxon>
        <taxon>Pseudomonadota</taxon>
        <taxon>Gammaproteobacteria</taxon>
        <taxon>Candidatus Kentrum</taxon>
    </lineage>
</organism>
<dbReference type="SUPFAM" id="SSF53474">
    <property type="entry name" value="alpha/beta-Hydrolases"/>
    <property type="match status" value="1"/>
</dbReference>
<dbReference type="InterPro" id="IPR029058">
    <property type="entry name" value="AB_hydrolase_fold"/>
</dbReference>
<gene>
    <name evidence="2" type="ORF">BECKTC1821E_GA0114239_10854</name>
</gene>
<evidence type="ECO:0000313" key="2">
    <source>
        <dbReference type="EMBL" id="VFK47459.1"/>
    </source>
</evidence>
<name>A0A450Z136_9GAMM</name>
<feature type="region of interest" description="Disordered" evidence="1">
    <location>
        <begin position="440"/>
        <end position="459"/>
    </location>
</feature>
<dbReference type="Gene3D" id="3.40.50.1820">
    <property type="entry name" value="alpha/beta hydrolase"/>
    <property type="match status" value="1"/>
</dbReference>
<accession>A0A450Z136</accession>
<proteinExistence type="predicted"/>
<dbReference type="Pfam" id="PF10142">
    <property type="entry name" value="PhoPQ_related"/>
    <property type="match status" value="1"/>
</dbReference>
<dbReference type="PANTHER" id="PTHR31497">
    <property type="entry name" value="AUTOCRINE PROLIFERATION REPRESSOR PROTEIN A"/>
    <property type="match status" value="1"/>
</dbReference>
<dbReference type="PIRSF" id="PIRSF014728">
    <property type="entry name" value="PqaA"/>
    <property type="match status" value="1"/>
</dbReference>
<evidence type="ECO:0000256" key="1">
    <source>
        <dbReference type="SAM" id="MobiDB-lite"/>
    </source>
</evidence>
<dbReference type="EMBL" id="CAADFT010000085">
    <property type="protein sequence ID" value="VFK47459.1"/>
    <property type="molecule type" value="Genomic_DNA"/>
</dbReference>